<name>A0A0P6XCT0_9CHLR</name>
<feature type="domain" description="Lon N-terminal" evidence="1">
    <location>
        <begin position="1"/>
        <end position="200"/>
    </location>
</feature>
<evidence type="ECO:0000313" key="3">
    <source>
        <dbReference type="Proteomes" id="UP000050514"/>
    </source>
</evidence>
<comment type="caution">
    <text evidence="2">The sequence shown here is derived from an EMBL/GenBank/DDBJ whole genome shotgun (WGS) entry which is preliminary data.</text>
</comment>
<keyword evidence="3" id="KW-1185">Reference proteome</keyword>
<dbReference type="SMART" id="SM00464">
    <property type="entry name" value="LON"/>
    <property type="match status" value="1"/>
</dbReference>
<dbReference type="PROSITE" id="PS51787">
    <property type="entry name" value="LON_N"/>
    <property type="match status" value="1"/>
</dbReference>
<dbReference type="PANTHER" id="PTHR46732">
    <property type="entry name" value="ATP-DEPENDENT PROTEASE LA (LON) DOMAIN PROTEIN"/>
    <property type="match status" value="1"/>
</dbReference>
<reference evidence="2 3" key="1">
    <citation type="submission" date="2015-07" db="EMBL/GenBank/DDBJ databases">
        <title>Draft genome of Bellilinea caldifistulae DSM 17877.</title>
        <authorList>
            <person name="Hemp J."/>
            <person name="Ward L.M."/>
            <person name="Pace L.A."/>
            <person name="Fischer W.W."/>
        </authorList>
    </citation>
    <scope>NUCLEOTIDE SEQUENCE [LARGE SCALE GENOMIC DNA]</scope>
    <source>
        <strain evidence="2 3">GOMI-1</strain>
    </source>
</reference>
<dbReference type="Proteomes" id="UP000050514">
    <property type="component" value="Unassembled WGS sequence"/>
</dbReference>
<gene>
    <name evidence="2" type="ORF">AC812_15365</name>
</gene>
<organism evidence="2 3">
    <name type="scientific">Bellilinea caldifistulae</name>
    <dbReference type="NCBI Taxonomy" id="360411"/>
    <lineage>
        <taxon>Bacteria</taxon>
        <taxon>Bacillati</taxon>
        <taxon>Chloroflexota</taxon>
        <taxon>Anaerolineae</taxon>
        <taxon>Anaerolineales</taxon>
        <taxon>Anaerolineaceae</taxon>
        <taxon>Bellilinea</taxon>
    </lineage>
</organism>
<dbReference type="EMBL" id="LGHJ01000022">
    <property type="protein sequence ID" value="KPL73039.1"/>
    <property type="molecule type" value="Genomic_DNA"/>
</dbReference>
<dbReference type="PANTHER" id="PTHR46732:SF8">
    <property type="entry name" value="ATP-DEPENDENT PROTEASE LA (LON) DOMAIN PROTEIN"/>
    <property type="match status" value="1"/>
</dbReference>
<sequence>MRELCLFPLHTVLFPGMPLPLHIFEARYRLMIQRCISEKQPFGVVLIRQGLEALGPLAKPYTVGCTANIIQAERLEDGRMNILSIGEERFKIHSLNYDLPYLTGMVEIFPMEEPHTLAVARGVRAFQPWIFRYLKTLNSLSDEELHVEISHLELPEDPLVKLYMAASLLQIPLHEKQDLLESETTAHLLYKLTRLYRREISVIKHLMKSTPNQANLSAWLN</sequence>
<accession>A0A0P6XCT0</accession>
<dbReference type="RefSeq" id="WP_061917067.1">
    <property type="nucleotide sequence ID" value="NZ_DF967971.1"/>
</dbReference>
<dbReference type="InterPro" id="IPR046336">
    <property type="entry name" value="Lon_prtase_N_sf"/>
</dbReference>
<dbReference type="AlphaFoldDB" id="A0A0P6XCT0"/>
<proteinExistence type="predicted"/>
<dbReference type="Pfam" id="PF02190">
    <property type="entry name" value="LON_substr_bdg"/>
    <property type="match status" value="1"/>
</dbReference>
<dbReference type="OrthoDB" id="9806457at2"/>
<dbReference type="Gene3D" id="2.30.130.40">
    <property type="entry name" value="LON domain-like"/>
    <property type="match status" value="1"/>
</dbReference>
<dbReference type="InterPro" id="IPR003111">
    <property type="entry name" value="Lon_prtase_N"/>
</dbReference>
<evidence type="ECO:0000259" key="1">
    <source>
        <dbReference type="PROSITE" id="PS51787"/>
    </source>
</evidence>
<protein>
    <recommendedName>
        <fullName evidence="1">Lon N-terminal domain-containing protein</fullName>
    </recommendedName>
</protein>
<dbReference type="STRING" id="360411.AC812_15365"/>
<dbReference type="SUPFAM" id="SSF88697">
    <property type="entry name" value="PUA domain-like"/>
    <property type="match status" value="1"/>
</dbReference>
<dbReference type="InterPro" id="IPR015947">
    <property type="entry name" value="PUA-like_sf"/>
</dbReference>
<evidence type="ECO:0000313" key="2">
    <source>
        <dbReference type="EMBL" id="KPL73039.1"/>
    </source>
</evidence>